<organism evidence="1">
    <name type="scientific">bioreactor metagenome</name>
    <dbReference type="NCBI Taxonomy" id="1076179"/>
    <lineage>
        <taxon>unclassified sequences</taxon>
        <taxon>metagenomes</taxon>
        <taxon>ecological metagenomes</taxon>
    </lineage>
</organism>
<dbReference type="EMBL" id="VSSQ01001958">
    <property type="protein sequence ID" value="MPM12344.1"/>
    <property type="molecule type" value="Genomic_DNA"/>
</dbReference>
<gene>
    <name evidence="1" type="ORF">SDC9_58697</name>
</gene>
<proteinExistence type="predicted"/>
<accession>A0A644XDR8</accession>
<protein>
    <submittedName>
        <fullName evidence="1">Uncharacterized protein</fullName>
    </submittedName>
</protein>
<comment type="caution">
    <text evidence="1">The sequence shown here is derived from an EMBL/GenBank/DDBJ whole genome shotgun (WGS) entry which is preliminary data.</text>
</comment>
<reference evidence="1" key="1">
    <citation type="submission" date="2019-08" db="EMBL/GenBank/DDBJ databases">
        <authorList>
            <person name="Kucharzyk K."/>
            <person name="Murdoch R.W."/>
            <person name="Higgins S."/>
            <person name="Loffler F."/>
        </authorList>
    </citation>
    <scope>NUCLEOTIDE SEQUENCE</scope>
</reference>
<evidence type="ECO:0000313" key="1">
    <source>
        <dbReference type="EMBL" id="MPM12344.1"/>
    </source>
</evidence>
<dbReference type="AlphaFoldDB" id="A0A644XDR8"/>
<name>A0A644XDR8_9ZZZZ</name>
<sequence>MSPFDRLLSVSADTADGAPCEAPVTKYSYVVAPEALKLTVSPAQIVRSASDWITATTGLGATSTIKVSAAIEWQPSAE</sequence>